<dbReference type="OrthoDB" id="5870147at2759"/>
<gene>
    <name evidence="1" type="ORF">CGOC_LOCUS309</name>
</gene>
<evidence type="ECO:0000313" key="2">
    <source>
        <dbReference type="Proteomes" id="UP000271889"/>
    </source>
</evidence>
<dbReference type="AlphaFoldDB" id="A0A3P6PY21"/>
<protein>
    <submittedName>
        <fullName evidence="1">Uncharacterized protein</fullName>
    </submittedName>
</protein>
<reference evidence="1 2" key="1">
    <citation type="submission" date="2018-11" db="EMBL/GenBank/DDBJ databases">
        <authorList>
            <consortium name="Pathogen Informatics"/>
        </authorList>
    </citation>
    <scope>NUCLEOTIDE SEQUENCE [LARGE SCALE GENOMIC DNA]</scope>
</reference>
<evidence type="ECO:0000313" key="1">
    <source>
        <dbReference type="EMBL" id="VDK44346.1"/>
    </source>
</evidence>
<sequence>MNEILIKIDSNDEKREDSHFCSLLHMLCTPPETFETVPVCLNETPRKVFRYGDEAPCHFTIRDELERSQYANFSALYKSMEEFLLRHARRRYKHKRRHCNGGISKASMNESESEREMAGTSVRINVISNDLEPSVGRFNFVGVGDDIGQMIAAQRQREQPTSKASSVSQRSGKGFWYSRKTPRIYPTVVVAEFIKNRDKEKDCNENINIHKLTKTIIICNVRVQHFYQ</sequence>
<dbReference type="Proteomes" id="UP000271889">
    <property type="component" value="Unassembled WGS sequence"/>
</dbReference>
<organism evidence="1 2">
    <name type="scientific">Cylicostephanus goldi</name>
    <name type="common">Nematode worm</name>
    <dbReference type="NCBI Taxonomy" id="71465"/>
    <lineage>
        <taxon>Eukaryota</taxon>
        <taxon>Metazoa</taxon>
        <taxon>Ecdysozoa</taxon>
        <taxon>Nematoda</taxon>
        <taxon>Chromadorea</taxon>
        <taxon>Rhabditida</taxon>
        <taxon>Rhabditina</taxon>
        <taxon>Rhabditomorpha</taxon>
        <taxon>Strongyloidea</taxon>
        <taxon>Strongylidae</taxon>
        <taxon>Cylicostephanus</taxon>
    </lineage>
</organism>
<name>A0A3P6PY21_CYLGO</name>
<accession>A0A3P6PY21</accession>
<keyword evidence="2" id="KW-1185">Reference proteome</keyword>
<proteinExistence type="predicted"/>
<dbReference type="EMBL" id="UYRV01000400">
    <property type="protein sequence ID" value="VDK44346.1"/>
    <property type="molecule type" value="Genomic_DNA"/>
</dbReference>